<organism evidence="6 7">
    <name type="scientific">Sorghum bicolor</name>
    <name type="common">Sorghum</name>
    <name type="synonym">Sorghum vulgare</name>
    <dbReference type="NCBI Taxonomy" id="4558"/>
    <lineage>
        <taxon>Eukaryota</taxon>
        <taxon>Viridiplantae</taxon>
        <taxon>Streptophyta</taxon>
        <taxon>Embryophyta</taxon>
        <taxon>Tracheophyta</taxon>
        <taxon>Spermatophyta</taxon>
        <taxon>Magnoliopsida</taxon>
        <taxon>Liliopsida</taxon>
        <taxon>Poales</taxon>
        <taxon>Poaceae</taxon>
        <taxon>PACMAD clade</taxon>
        <taxon>Panicoideae</taxon>
        <taxon>Andropogonodae</taxon>
        <taxon>Andropogoneae</taxon>
        <taxon>Sorghinae</taxon>
        <taxon>Sorghum</taxon>
    </lineage>
</organism>
<feature type="signal peptide" evidence="3">
    <location>
        <begin position="1"/>
        <end position="32"/>
    </location>
</feature>
<feature type="chain" id="PRO_5037939110" description="Cysteine proteinase" evidence="3">
    <location>
        <begin position="33"/>
        <end position="382"/>
    </location>
</feature>
<dbReference type="Pfam" id="PF00112">
    <property type="entry name" value="Peptidase_C1"/>
    <property type="match status" value="1"/>
</dbReference>
<dbReference type="PROSITE" id="PS00640">
    <property type="entry name" value="THIOL_PROTEASE_ASN"/>
    <property type="match status" value="1"/>
</dbReference>
<dbReference type="Pfam" id="PF08246">
    <property type="entry name" value="Inhibitor_I29"/>
    <property type="match status" value="1"/>
</dbReference>
<dbReference type="EMBL" id="CM027685">
    <property type="protein sequence ID" value="KAG0524895.1"/>
    <property type="molecule type" value="Genomic_DNA"/>
</dbReference>
<dbReference type="InterPro" id="IPR013128">
    <property type="entry name" value="Peptidase_C1A"/>
</dbReference>
<dbReference type="SUPFAM" id="SSF54001">
    <property type="entry name" value="Cysteine proteinases"/>
    <property type="match status" value="1"/>
</dbReference>
<dbReference type="Proteomes" id="UP000807115">
    <property type="component" value="Chromosome 6"/>
</dbReference>
<dbReference type="PANTHER" id="PTHR12411">
    <property type="entry name" value="CYSTEINE PROTEASE FAMILY C1-RELATED"/>
    <property type="match status" value="1"/>
</dbReference>
<dbReference type="SMART" id="SM00645">
    <property type="entry name" value="Pept_C1"/>
    <property type="match status" value="1"/>
</dbReference>
<dbReference type="GO" id="GO:0006508">
    <property type="term" value="P:proteolysis"/>
    <property type="evidence" value="ECO:0007669"/>
    <property type="project" value="InterPro"/>
</dbReference>
<keyword evidence="2" id="KW-1015">Disulfide bond</keyword>
<protein>
    <recommendedName>
        <fullName evidence="8">Cysteine proteinase</fullName>
    </recommendedName>
</protein>
<dbReference type="Gene3D" id="3.90.70.10">
    <property type="entry name" value="Cysteine proteinases"/>
    <property type="match status" value="1"/>
</dbReference>
<dbReference type="GO" id="GO:0008234">
    <property type="term" value="F:cysteine-type peptidase activity"/>
    <property type="evidence" value="ECO:0007669"/>
    <property type="project" value="InterPro"/>
</dbReference>
<keyword evidence="3" id="KW-0732">Signal</keyword>
<evidence type="ECO:0000313" key="7">
    <source>
        <dbReference type="Proteomes" id="UP000807115"/>
    </source>
</evidence>
<dbReference type="InterPro" id="IPR013201">
    <property type="entry name" value="Prot_inhib_I29"/>
</dbReference>
<name>A0A921QQE0_SORBI</name>
<reference evidence="6" key="1">
    <citation type="journal article" date="2019" name="BMC Genomics">
        <title>A new reference genome for Sorghum bicolor reveals high levels of sequence similarity between sweet and grain genotypes: implications for the genetics of sugar metabolism.</title>
        <authorList>
            <person name="Cooper E.A."/>
            <person name="Brenton Z.W."/>
            <person name="Flinn B.S."/>
            <person name="Jenkins J."/>
            <person name="Shu S."/>
            <person name="Flowers D."/>
            <person name="Luo F."/>
            <person name="Wang Y."/>
            <person name="Xia P."/>
            <person name="Barry K."/>
            <person name="Daum C."/>
            <person name="Lipzen A."/>
            <person name="Yoshinaga Y."/>
            <person name="Schmutz J."/>
            <person name="Saski C."/>
            <person name="Vermerris W."/>
            <person name="Kresovich S."/>
        </authorList>
    </citation>
    <scope>NUCLEOTIDE SEQUENCE</scope>
</reference>
<dbReference type="InterPro" id="IPR038765">
    <property type="entry name" value="Papain-like_cys_pep_sf"/>
</dbReference>
<evidence type="ECO:0000256" key="1">
    <source>
        <dbReference type="ARBA" id="ARBA00008455"/>
    </source>
</evidence>
<comment type="similarity">
    <text evidence="1">Belongs to the peptidase C1 family.</text>
</comment>
<dbReference type="InterPro" id="IPR039417">
    <property type="entry name" value="Peptidase_C1A_papain-like"/>
</dbReference>
<sequence>MNHPPSSCSSSRISLVLLLVITVLTRSSVVLATSDRYYANSAEYYAENGGDHELLMMERFHAWMAAHGRSYPTAEEKLRRFQIYRDNVKFIEAINRDTTKTFTCGENQFTDLTHQEFLARYTMASHDSVPLDLSSSVITTRAGDITESDSGTTMQVEDTDLPEHVDWREQDAVTPVQNQLQGCHACWVFASVATIESANKIKNGDLLKLSEQQIVDCTAEKCGGGTLQEAFKYVQKNGGIATEEEYGAYTAKAGSCHAGNVRKAVRIQTYDFLPRENETALAEKVVQQPVAVLFDPDDPAFTYYKAGIYSGGRPRAPYKLKHAMAIVGYGKNESTGQKYWIAKNSWGTGWGDDGYVYIAKDMPDKPQGVQGLVAKYPWYPIV</sequence>
<accession>A0A921QQE0</accession>
<gene>
    <name evidence="6" type="ORF">BDA96_06G007700</name>
</gene>
<comment type="caution">
    <text evidence="6">The sequence shown here is derived from an EMBL/GenBank/DDBJ whole genome shotgun (WGS) entry which is preliminary data.</text>
</comment>
<evidence type="ECO:0000259" key="5">
    <source>
        <dbReference type="SMART" id="SM00848"/>
    </source>
</evidence>
<dbReference type="InterPro" id="IPR000668">
    <property type="entry name" value="Peptidase_C1A_C"/>
</dbReference>
<evidence type="ECO:0008006" key="8">
    <source>
        <dbReference type="Google" id="ProtNLM"/>
    </source>
</evidence>
<evidence type="ECO:0000256" key="3">
    <source>
        <dbReference type="SAM" id="SignalP"/>
    </source>
</evidence>
<proteinExistence type="inferred from homology"/>
<reference evidence="6" key="2">
    <citation type="submission" date="2020-10" db="EMBL/GenBank/DDBJ databases">
        <authorList>
            <person name="Cooper E.A."/>
            <person name="Brenton Z.W."/>
            <person name="Flinn B.S."/>
            <person name="Jenkins J."/>
            <person name="Shu S."/>
            <person name="Flowers D."/>
            <person name="Luo F."/>
            <person name="Wang Y."/>
            <person name="Xia P."/>
            <person name="Barry K."/>
            <person name="Daum C."/>
            <person name="Lipzen A."/>
            <person name="Yoshinaga Y."/>
            <person name="Schmutz J."/>
            <person name="Saski C."/>
            <person name="Vermerris W."/>
            <person name="Kresovich S."/>
        </authorList>
    </citation>
    <scope>NUCLEOTIDE SEQUENCE</scope>
</reference>
<feature type="domain" description="Cathepsin propeptide inhibitor" evidence="5">
    <location>
        <begin position="60"/>
        <end position="117"/>
    </location>
</feature>
<dbReference type="AlphaFoldDB" id="A0A921QQE0"/>
<evidence type="ECO:0000259" key="4">
    <source>
        <dbReference type="SMART" id="SM00645"/>
    </source>
</evidence>
<dbReference type="PRINTS" id="PR00705">
    <property type="entry name" value="PAPAIN"/>
</dbReference>
<evidence type="ECO:0000313" key="6">
    <source>
        <dbReference type="EMBL" id="KAG0524895.1"/>
    </source>
</evidence>
<feature type="domain" description="Peptidase C1A papain C-terminal" evidence="4">
    <location>
        <begin position="161"/>
        <end position="381"/>
    </location>
</feature>
<dbReference type="CDD" id="cd02248">
    <property type="entry name" value="Peptidase_C1A"/>
    <property type="match status" value="1"/>
</dbReference>
<dbReference type="SMART" id="SM00848">
    <property type="entry name" value="Inhibitor_I29"/>
    <property type="match status" value="1"/>
</dbReference>
<evidence type="ECO:0000256" key="2">
    <source>
        <dbReference type="ARBA" id="ARBA00023157"/>
    </source>
</evidence>
<dbReference type="InterPro" id="IPR025661">
    <property type="entry name" value="Pept_asp_AS"/>
</dbReference>